<name>A0A1C0YX01_9BACL</name>
<reference evidence="2 3" key="1">
    <citation type="submission" date="2016-07" db="EMBL/GenBank/DDBJ databases">
        <title>Caryophanon latum genome sequencing.</title>
        <authorList>
            <person name="Verma A."/>
            <person name="Pal Y."/>
            <person name="Krishnamurthi S."/>
        </authorList>
    </citation>
    <scope>NUCLEOTIDE SEQUENCE [LARGE SCALE GENOMIC DNA]</scope>
    <source>
        <strain evidence="2 3">DSM 14151</strain>
    </source>
</reference>
<dbReference type="Pfam" id="PF18813">
    <property type="entry name" value="PBECR4"/>
    <property type="match status" value="1"/>
</dbReference>
<sequence>MENKKQLKAIQDGFQAFEQIVNKELHYLYIKGKEVNELVVKAKKEHFMHLCGVKYYDLKTKKSVTAKHFYELVKDNKINPEQLIVKNDGTTGQKLQVIGELNSLLTADIRVIDGHVMFYNFSFEKGLRSKRQIFALSMVEEKHLSAIYVPQSLLHLKSDKSHALKTSYEVCCIFERKRGAEDIVYYVKDGFQK</sequence>
<comment type="caution">
    <text evidence="2">The sequence shown here is derived from an EMBL/GenBank/DDBJ whole genome shotgun (WGS) entry which is preliminary data.</text>
</comment>
<dbReference type="RefSeq" id="WP_066463072.1">
    <property type="nucleotide sequence ID" value="NZ_MATO01000024.1"/>
</dbReference>
<evidence type="ECO:0000259" key="1">
    <source>
        <dbReference type="Pfam" id="PF18813"/>
    </source>
</evidence>
<dbReference type="OrthoDB" id="2361603at2"/>
<dbReference type="AlphaFoldDB" id="A0A1C0YX01"/>
<dbReference type="Proteomes" id="UP000093482">
    <property type="component" value="Unassembled WGS sequence"/>
</dbReference>
<keyword evidence="3" id="KW-1185">Reference proteome</keyword>
<feature type="domain" description="Phage-Barnase-EndoU-ColicinE5/D-RelE like nuclease 4" evidence="1">
    <location>
        <begin position="10"/>
        <end position="181"/>
    </location>
</feature>
<evidence type="ECO:0000313" key="3">
    <source>
        <dbReference type="Proteomes" id="UP000093482"/>
    </source>
</evidence>
<evidence type="ECO:0000313" key="2">
    <source>
        <dbReference type="EMBL" id="OCS91703.1"/>
    </source>
</evidence>
<accession>A0A1C0YX01</accession>
<organism evidence="2 3">
    <name type="scientific">Caryophanon latum</name>
    <dbReference type="NCBI Taxonomy" id="33977"/>
    <lineage>
        <taxon>Bacteria</taxon>
        <taxon>Bacillati</taxon>
        <taxon>Bacillota</taxon>
        <taxon>Bacilli</taxon>
        <taxon>Bacillales</taxon>
        <taxon>Caryophanaceae</taxon>
        <taxon>Caryophanon</taxon>
    </lineage>
</organism>
<gene>
    <name evidence="2" type="ORF">A6K76_08205</name>
</gene>
<proteinExistence type="predicted"/>
<dbReference type="InterPro" id="IPR041420">
    <property type="entry name" value="PBECR4"/>
</dbReference>
<dbReference type="EMBL" id="MATO01000024">
    <property type="protein sequence ID" value="OCS91703.1"/>
    <property type="molecule type" value="Genomic_DNA"/>
</dbReference>
<protein>
    <recommendedName>
        <fullName evidence="1">Phage-Barnase-EndoU-ColicinE5/D-RelE like nuclease 4 domain-containing protein</fullName>
    </recommendedName>
</protein>